<dbReference type="InterPro" id="IPR008927">
    <property type="entry name" value="6-PGluconate_DH-like_C_sf"/>
</dbReference>
<dbReference type="PIRSF" id="PIRSF000116">
    <property type="entry name" value="IlvC_gammaproteo"/>
    <property type="match status" value="1"/>
</dbReference>
<dbReference type="InterPro" id="IPR036291">
    <property type="entry name" value="NAD(P)-bd_dom_sf"/>
</dbReference>
<feature type="binding site" evidence="9">
    <location>
        <position position="47"/>
    </location>
    <ligand>
        <name>NADP(+)</name>
        <dbReference type="ChEBI" id="CHEBI:58349"/>
    </ligand>
</feature>
<feature type="domain" description="KARI C-terminal knotted" evidence="12">
    <location>
        <begin position="193"/>
        <end position="338"/>
    </location>
</feature>
<keyword evidence="8 9" id="KW-0100">Branched-chain amino acid biosynthesis</keyword>
<sequence>MKIYRENDSTYEKIQNKVIAVIGYGSQGDAQANMMKDSGLNVIIGLRKGGRSWQKAMDDAFEVYEVSEATKKADVIQVLIPDEIQQVVYEKSILPNLAEGKVLCFSHGFNISYKRIVPPKNVDVIMIAPKSPGPSERKVYLEGFGVPALLAVHQDYSGNAKNIGLGMAKAMHFTRAGVIDLNSLEGSKKDIAPFDKETFTDLFGEQSVLCGGVAELIQSGFEVMVEAGYPPEMAYFEVSHELKLITDLIYKGGIEQMYEKVSNTAEFGGRTRGKKVIDRSVVKPVMHQMMKDIEAGDFAKEWMDEANSGMPKLKEMRKNEGGNQLQTVGDELRKLFVK</sequence>
<dbReference type="HAMAP" id="MF_00435">
    <property type="entry name" value="IlvC"/>
    <property type="match status" value="1"/>
</dbReference>
<organism evidence="13 14">
    <name type="scientific">Candidatus Lokiarchaeum ossiferum</name>
    <dbReference type="NCBI Taxonomy" id="2951803"/>
    <lineage>
        <taxon>Archaea</taxon>
        <taxon>Promethearchaeati</taxon>
        <taxon>Promethearchaeota</taxon>
        <taxon>Promethearchaeia</taxon>
        <taxon>Promethearchaeales</taxon>
        <taxon>Promethearchaeaceae</taxon>
        <taxon>Candidatus Lokiarchaeum</taxon>
    </lineage>
</organism>
<feature type="binding site" evidence="9 10">
    <location>
        <position position="237"/>
    </location>
    <ligand>
        <name>Mg(2+)</name>
        <dbReference type="ChEBI" id="CHEBI:18420"/>
        <label>2</label>
    </ligand>
</feature>
<feature type="binding site" evidence="9 10">
    <location>
        <position position="241"/>
    </location>
    <ligand>
        <name>Mg(2+)</name>
        <dbReference type="ChEBI" id="CHEBI:18420"/>
        <label>2</label>
    </ligand>
</feature>
<keyword evidence="14" id="KW-1185">Reference proteome</keyword>
<evidence type="ECO:0000256" key="1">
    <source>
        <dbReference type="ARBA" id="ARBA00004864"/>
    </source>
</evidence>
<comment type="cofactor">
    <cofactor evidence="9">
        <name>Mg(2+)</name>
        <dbReference type="ChEBI" id="CHEBI:18420"/>
    </cofactor>
    <text evidence="9">Binds 2 magnesium ions per subunit.</text>
</comment>
<comment type="catalytic activity">
    <reaction evidence="9">
        <text>(2R)-2,3-dihydroxy-3-methylbutanoate + NADP(+) = (2S)-2-acetolactate + NADPH + H(+)</text>
        <dbReference type="Rhea" id="RHEA:22068"/>
        <dbReference type="ChEBI" id="CHEBI:15378"/>
        <dbReference type="ChEBI" id="CHEBI:49072"/>
        <dbReference type="ChEBI" id="CHEBI:57783"/>
        <dbReference type="ChEBI" id="CHEBI:58349"/>
        <dbReference type="ChEBI" id="CHEBI:58476"/>
        <dbReference type="EC" id="1.1.1.86"/>
    </reaction>
</comment>
<dbReference type="Pfam" id="PF01450">
    <property type="entry name" value="KARI_C"/>
    <property type="match status" value="1"/>
</dbReference>
<name>A0ABY6HT83_9ARCH</name>
<dbReference type="PANTHER" id="PTHR21371:SF1">
    <property type="entry name" value="KETOL-ACID REDUCTOISOMERASE, MITOCHONDRIAL"/>
    <property type="match status" value="1"/>
</dbReference>
<comment type="pathway">
    <text evidence="2 9">Amino-acid biosynthesis; L-isoleucine biosynthesis; L-isoleucine from 2-oxobutanoate: step 2/4.</text>
</comment>
<dbReference type="SUPFAM" id="SSF51735">
    <property type="entry name" value="NAD(P)-binding Rossmann-fold domains"/>
    <property type="match status" value="1"/>
</dbReference>
<feature type="binding site" evidence="9 10">
    <location>
        <position position="205"/>
    </location>
    <ligand>
        <name>Mg(2+)</name>
        <dbReference type="ChEBI" id="CHEBI:18420"/>
        <label>1</label>
    </ligand>
</feature>
<evidence type="ECO:0000256" key="8">
    <source>
        <dbReference type="ARBA" id="ARBA00023304"/>
    </source>
</evidence>
<evidence type="ECO:0000256" key="6">
    <source>
        <dbReference type="ARBA" id="ARBA00022842"/>
    </source>
</evidence>
<keyword evidence="7 9" id="KW-0560">Oxidoreductase</keyword>
<dbReference type="Pfam" id="PF07991">
    <property type="entry name" value="KARI_N"/>
    <property type="match status" value="1"/>
</dbReference>
<dbReference type="EMBL" id="CP104013">
    <property type="protein sequence ID" value="UYP46720.1"/>
    <property type="molecule type" value="Genomic_DNA"/>
</dbReference>
<feature type="binding site" evidence="9">
    <location>
        <begin position="24"/>
        <end position="27"/>
    </location>
    <ligand>
        <name>NADP(+)</name>
        <dbReference type="ChEBI" id="CHEBI:58349"/>
    </ligand>
</feature>
<dbReference type="PANTHER" id="PTHR21371">
    <property type="entry name" value="KETOL-ACID REDUCTOISOMERASE, MITOCHONDRIAL"/>
    <property type="match status" value="1"/>
</dbReference>
<comment type="caution">
    <text evidence="9">Lacks conserved residue(s) required for the propagation of feature annotation.</text>
</comment>
<evidence type="ECO:0000259" key="12">
    <source>
        <dbReference type="PROSITE" id="PS51851"/>
    </source>
</evidence>
<feature type="domain" description="KARI N-terminal Rossmann" evidence="11">
    <location>
        <begin position="1"/>
        <end position="183"/>
    </location>
</feature>
<evidence type="ECO:0000256" key="10">
    <source>
        <dbReference type="PROSITE-ProRule" id="PRU01198"/>
    </source>
</evidence>
<feature type="binding site" evidence="9">
    <location>
        <position position="52"/>
    </location>
    <ligand>
        <name>NADP(+)</name>
        <dbReference type="ChEBI" id="CHEBI:58349"/>
    </ligand>
</feature>
<feature type="active site" evidence="9">
    <location>
        <position position="107"/>
    </location>
</feature>
<dbReference type="InterPro" id="IPR000506">
    <property type="entry name" value="KARI_C"/>
</dbReference>
<comment type="catalytic activity">
    <reaction evidence="9">
        <text>(2R,3R)-2,3-dihydroxy-3-methylpentanoate + NADP(+) = (S)-2-ethyl-2-hydroxy-3-oxobutanoate + NADPH + H(+)</text>
        <dbReference type="Rhea" id="RHEA:13493"/>
        <dbReference type="ChEBI" id="CHEBI:15378"/>
        <dbReference type="ChEBI" id="CHEBI:49256"/>
        <dbReference type="ChEBI" id="CHEBI:49258"/>
        <dbReference type="ChEBI" id="CHEBI:57783"/>
        <dbReference type="ChEBI" id="CHEBI:58349"/>
        <dbReference type="EC" id="1.1.1.86"/>
    </reaction>
</comment>
<dbReference type="InterPro" id="IPR013023">
    <property type="entry name" value="KARI"/>
</dbReference>
<dbReference type="PROSITE" id="PS51850">
    <property type="entry name" value="KARI_N"/>
    <property type="match status" value="1"/>
</dbReference>
<comment type="pathway">
    <text evidence="1 9">Amino-acid biosynthesis; L-valine biosynthesis; L-valine from pyruvate: step 2/4.</text>
</comment>
<evidence type="ECO:0000259" key="11">
    <source>
        <dbReference type="PROSITE" id="PS51850"/>
    </source>
</evidence>
<gene>
    <name evidence="9" type="primary">ilvC</name>
    <name evidence="13" type="ORF">NEF87_003005</name>
</gene>
<keyword evidence="5 9" id="KW-0479">Metal-binding</keyword>
<dbReference type="Gene3D" id="6.10.240.10">
    <property type="match status" value="1"/>
</dbReference>
<dbReference type="NCBIfam" id="NF004017">
    <property type="entry name" value="PRK05479.1"/>
    <property type="match status" value="1"/>
</dbReference>
<evidence type="ECO:0000256" key="3">
    <source>
        <dbReference type="ARBA" id="ARBA00010318"/>
    </source>
</evidence>
<evidence type="ECO:0000313" key="13">
    <source>
        <dbReference type="EMBL" id="UYP46720.1"/>
    </source>
</evidence>
<dbReference type="InterPro" id="IPR013116">
    <property type="entry name" value="KARI_N"/>
</dbReference>
<dbReference type="GO" id="GO:0016491">
    <property type="term" value="F:oxidoreductase activity"/>
    <property type="evidence" value="ECO:0007669"/>
    <property type="project" value="UniProtKB-KW"/>
</dbReference>
<dbReference type="Gene3D" id="3.40.50.720">
    <property type="entry name" value="NAD(P)-binding Rossmann-like Domain"/>
    <property type="match status" value="1"/>
</dbReference>
<feature type="binding site" evidence="9">
    <location>
        <position position="133"/>
    </location>
    <ligand>
        <name>NADP(+)</name>
        <dbReference type="ChEBI" id="CHEBI:58349"/>
    </ligand>
</feature>
<dbReference type="EC" id="1.1.1.86" evidence="9"/>
<reference evidence="13" key="1">
    <citation type="submission" date="2022-09" db="EMBL/GenBank/DDBJ databases">
        <title>Actin cytoskeleton and complex cell architecture in an #Asgard archaeon.</title>
        <authorList>
            <person name="Ponce Toledo R.I."/>
            <person name="Schleper C."/>
            <person name="Rodrigues Oliveira T."/>
            <person name="Wollweber F."/>
            <person name="Xu J."/>
            <person name="Rittmann S."/>
            <person name="Klingl A."/>
            <person name="Pilhofer M."/>
        </authorList>
    </citation>
    <scope>NUCLEOTIDE SEQUENCE</scope>
    <source>
        <strain evidence="13">B-35</strain>
    </source>
</reference>
<keyword evidence="4 9" id="KW-0028">Amino-acid biosynthesis</keyword>
<keyword evidence="9" id="KW-0521">NADP</keyword>
<proteinExistence type="inferred from homology"/>
<evidence type="ECO:0000256" key="9">
    <source>
        <dbReference type="HAMAP-Rule" id="MF_00435"/>
    </source>
</evidence>
<feature type="binding site" evidence="9 10">
    <location>
        <position position="262"/>
    </location>
    <ligand>
        <name>substrate</name>
    </ligand>
</feature>
<comment type="function">
    <text evidence="9">Involved in the biosynthesis of branched-chain amino acids (BCAA). Catalyzes an alkyl-migration followed by a ketol-acid reduction of (S)-2-acetolactate (S2AL) to yield (R)-2,3-dihydroxy-isovalerate. In the isomerase reaction, S2AL is rearranged via a Mg-dependent methyl migration to produce 3-hydroxy-3-methyl-2-ketobutyrate (HMKB). In the reductase reaction, this 2-ketoacid undergoes a metal-dependent reduction by NADPH to yield (R)-2,3-dihydroxy-isovalerate.</text>
</comment>
<evidence type="ECO:0000256" key="2">
    <source>
        <dbReference type="ARBA" id="ARBA00004885"/>
    </source>
</evidence>
<dbReference type="NCBIfam" id="TIGR00465">
    <property type="entry name" value="ilvC"/>
    <property type="match status" value="1"/>
</dbReference>
<feature type="binding site" evidence="9 10">
    <location>
        <position position="201"/>
    </location>
    <ligand>
        <name>Mg(2+)</name>
        <dbReference type="ChEBI" id="CHEBI:18420"/>
        <label>1</label>
    </ligand>
</feature>
<evidence type="ECO:0000313" key="14">
    <source>
        <dbReference type="Proteomes" id="UP001208689"/>
    </source>
</evidence>
<dbReference type="InterPro" id="IPR014359">
    <property type="entry name" value="KARI_prok"/>
</dbReference>
<evidence type="ECO:0000256" key="7">
    <source>
        <dbReference type="ARBA" id="ARBA00023002"/>
    </source>
</evidence>
<evidence type="ECO:0000256" key="5">
    <source>
        <dbReference type="ARBA" id="ARBA00022723"/>
    </source>
</evidence>
<keyword evidence="6 9" id="KW-0460">Magnesium</keyword>
<protein>
    <recommendedName>
        <fullName evidence="9">Ketol-acid reductoisomerase (NADP(+))</fullName>
        <shortName evidence="9">KARI</shortName>
        <ecNumber evidence="9">1.1.1.86</ecNumber>
    </recommendedName>
    <alternativeName>
        <fullName evidence="9">Acetohydroxy-acid isomeroreductase</fullName>
        <shortName evidence="9">AHIR</shortName>
    </alternativeName>
    <alternativeName>
        <fullName evidence="9">Alpha-keto-beta-hydroxylacyl reductoisomerase</fullName>
    </alternativeName>
</protein>
<dbReference type="SUPFAM" id="SSF48179">
    <property type="entry name" value="6-phosphogluconate dehydrogenase C-terminal domain-like"/>
    <property type="match status" value="1"/>
</dbReference>
<dbReference type="Proteomes" id="UP001208689">
    <property type="component" value="Chromosome"/>
</dbReference>
<accession>A0ABY6HT83</accession>
<dbReference type="PROSITE" id="PS51851">
    <property type="entry name" value="KARI_C"/>
    <property type="match status" value="1"/>
</dbReference>
<comment type="similarity">
    <text evidence="3 9 10">Belongs to the ketol-acid reductoisomerase family.</text>
</comment>
<feature type="binding site" evidence="9 10">
    <location>
        <position position="201"/>
    </location>
    <ligand>
        <name>Mg(2+)</name>
        <dbReference type="ChEBI" id="CHEBI:18420"/>
        <label>2</label>
    </ligand>
</feature>
<evidence type="ECO:0000256" key="4">
    <source>
        <dbReference type="ARBA" id="ARBA00022605"/>
    </source>
</evidence>